<dbReference type="AlphaFoldDB" id="A0A073IJ17"/>
<feature type="compositionally biased region" description="Polar residues" evidence="1">
    <location>
        <begin position="18"/>
        <end position="27"/>
    </location>
</feature>
<evidence type="ECO:0000313" key="3">
    <source>
        <dbReference type="Proteomes" id="UP000027734"/>
    </source>
</evidence>
<dbReference type="EMBL" id="JAMC01000002">
    <property type="protein sequence ID" value="KEJ90323.1"/>
    <property type="molecule type" value="Genomic_DNA"/>
</dbReference>
<dbReference type="Proteomes" id="UP000027734">
    <property type="component" value="Unassembled WGS sequence"/>
</dbReference>
<evidence type="ECO:0000256" key="1">
    <source>
        <dbReference type="SAM" id="MobiDB-lite"/>
    </source>
</evidence>
<comment type="caution">
    <text evidence="2">The sequence shown here is derived from an EMBL/GenBank/DDBJ whole genome shotgun (WGS) entry which is preliminary data.</text>
</comment>
<feature type="region of interest" description="Disordered" evidence="1">
    <location>
        <begin position="1"/>
        <end position="27"/>
    </location>
</feature>
<protein>
    <submittedName>
        <fullName evidence="2">Uncharacterized protein</fullName>
    </submittedName>
</protein>
<gene>
    <name evidence="2" type="ORF">DSW25_07535</name>
</gene>
<keyword evidence="3" id="KW-1185">Reference proteome</keyword>
<reference evidence="2 3" key="1">
    <citation type="submission" date="2014-01" db="EMBL/GenBank/DDBJ databases">
        <title>Sulfitobacter donghicola JCM 14565 Genome Sequencing.</title>
        <authorList>
            <person name="Lai Q."/>
            <person name="Hong Z."/>
        </authorList>
    </citation>
    <scope>NUCLEOTIDE SEQUENCE [LARGE SCALE GENOMIC DNA]</scope>
    <source>
        <strain evidence="2 3">JCM 14565</strain>
    </source>
</reference>
<dbReference type="STRING" id="1300350.Z948_511"/>
<proteinExistence type="predicted"/>
<accession>A0A073IJ17</accession>
<name>A0A073IJ17_9RHOB</name>
<sequence>MIRSKSRAFGSAHAPKNGTESQIDQISEVFQNPLFPAGLGT</sequence>
<organism evidence="2 3">
    <name type="scientific">Sulfitobacter donghicola DSW-25 = KCTC 12864 = JCM 14565</name>
    <dbReference type="NCBI Taxonomy" id="1300350"/>
    <lineage>
        <taxon>Bacteria</taxon>
        <taxon>Pseudomonadati</taxon>
        <taxon>Pseudomonadota</taxon>
        <taxon>Alphaproteobacteria</taxon>
        <taxon>Rhodobacterales</taxon>
        <taxon>Roseobacteraceae</taxon>
        <taxon>Sulfitobacter</taxon>
    </lineage>
</organism>
<evidence type="ECO:0000313" key="2">
    <source>
        <dbReference type="EMBL" id="KEJ90323.1"/>
    </source>
</evidence>